<feature type="active site" evidence="10">
    <location>
        <position position="80"/>
    </location>
</feature>
<evidence type="ECO:0000256" key="6">
    <source>
        <dbReference type="ARBA" id="ARBA00022801"/>
    </source>
</evidence>
<comment type="catalytic activity">
    <reaction evidence="1">
        <text>Release of the N-terminal residue from a tripeptide.</text>
        <dbReference type="EC" id="3.4.11.4"/>
    </reaction>
</comment>
<feature type="binding site" evidence="11">
    <location>
        <position position="176"/>
    </location>
    <ligand>
        <name>Zn(2+)</name>
        <dbReference type="ChEBI" id="CHEBI:29105"/>
        <label>2</label>
    </ligand>
</feature>
<evidence type="ECO:0000256" key="5">
    <source>
        <dbReference type="ARBA" id="ARBA00022723"/>
    </source>
</evidence>
<evidence type="ECO:0000256" key="11">
    <source>
        <dbReference type="PIRSR" id="PIRSR037215-2"/>
    </source>
</evidence>
<comment type="caution">
    <text evidence="13">The sequence shown here is derived from an EMBL/GenBank/DDBJ whole genome shotgun (WGS) entry which is preliminary data.</text>
</comment>
<keyword evidence="3 13" id="KW-0031">Aminopeptidase</keyword>
<dbReference type="PIRSF" id="PIRSF037215">
    <property type="entry name" value="Peptidase_M20B"/>
    <property type="match status" value="1"/>
</dbReference>
<dbReference type="GO" id="GO:0006518">
    <property type="term" value="P:peptide metabolic process"/>
    <property type="evidence" value="ECO:0007669"/>
    <property type="project" value="InterPro"/>
</dbReference>
<keyword evidence="7 11" id="KW-0862">Zinc</keyword>
<dbReference type="GO" id="GO:0006508">
    <property type="term" value="P:proteolysis"/>
    <property type="evidence" value="ECO:0007669"/>
    <property type="project" value="UniProtKB-UniRule"/>
</dbReference>
<proteinExistence type="inferred from homology"/>
<dbReference type="Proteomes" id="UP000273083">
    <property type="component" value="Unassembled WGS sequence"/>
</dbReference>
<protein>
    <recommendedName>
        <fullName evidence="9">Peptidase T</fullName>
        <ecNumber evidence="9">3.4.11.4</ecNumber>
    </recommendedName>
</protein>
<dbReference type="GO" id="GO:0008270">
    <property type="term" value="F:zinc ion binding"/>
    <property type="evidence" value="ECO:0007669"/>
    <property type="project" value="InterPro"/>
</dbReference>
<feature type="binding site" evidence="11">
    <location>
        <position position="141"/>
    </location>
    <ligand>
        <name>Zn(2+)</name>
        <dbReference type="ChEBI" id="CHEBI:29105"/>
        <label>1</label>
    </ligand>
</feature>
<dbReference type="InterPro" id="IPR010161">
    <property type="entry name" value="Peptidase_M20B"/>
</dbReference>
<dbReference type="PANTHER" id="PTHR42994:SF1">
    <property type="entry name" value="PEPTIDASE T"/>
    <property type="match status" value="1"/>
</dbReference>
<accession>A0A3N1XPE0</accession>
<dbReference type="PROSITE" id="PS00759">
    <property type="entry name" value="ARGE_DAPE_CPG2_2"/>
    <property type="match status" value="1"/>
</dbReference>
<feature type="binding site" evidence="11">
    <location>
        <position position="380"/>
    </location>
    <ligand>
        <name>Zn(2+)</name>
        <dbReference type="ChEBI" id="CHEBI:29105"/>
        <label>2</label>
    </ligand>
</feature>
<dbReference type="Pfam" id="PF07687">
    <property type="entry name" value="M20_dimer"/>
    <property type="match status" value="1"/>
</dbReference>
<dbReference type="EMBL" id="RJVG01000004">
    <property type="protein sequence ID" value="ROR28560.1"/>
    <property type="molecule type" value="Genomic_DNA"/>
</dbReference>
<evidence type="ECO:0000256" key="7">
    <source>
        <dbReference type="ARBA" id="ARBA00022833"/>
    </source>
</evidence>
<evidence type="ECO:0000256" key="4">
    <source>
        <dbReference type="ARBA" id="ARBA00022670"/>
    </source>
</evidence>
<feature type="active site" description="Proton acceptor" evidence="10">
    <location>
        <position position="175"/>
    </location>
</feature>
<dbReference type="NCBIfam" id="NF009920">
    <property type="entry name" value="PRK13381.1"/>
    <property type="match status" value="1"/>
</dbReference>
<dbReference type="Gene3D" id="3.30.70.360">
    <property type="match status" value="1"/>
</dbReference>
<evidence type="ECO:0000256" key="8">
    <source>
        <dbReference type="ARBA" id="ARBA00023049"/>
    </source>
</evidence>
<keyword evidence="8" id="KW-0482">Metalloprotease</keyword>
<evidence type="ECO:0000313" key="13">
    <source>
        <dbReference type="EMBL" id="ROR28560.1"/>
    </source>
</evidence>
<evidence type="ECO:0000256" key="2">
    <source>
        <dbReference type="ARBA" id="ARBA00009692"/>
    </source>
</evidence>
<feature type="binding site" evidence="11">
    <location>
        <position position="141"/>
    </location>
    <ligand>
        <name>Zn(2+)</name>
        <dbReference type="ChEBI" id="CHEBI:29105"/>
        <label>2</label>
    </ligand>
</feature>
<feature type="domain" description="Peptidase M20 dimerisation" evidence="12">
    <location>
        <begin position="207"/>
        <end position="309"/>
    </location>
</feature>
<evidence type="ECO:0000256" key="3">
    <source>
        <dbReference type="ARBA" id="ARBA00022438"/>
    </source>
</evidence>
<evidence type="ECO:0000256" key="9">
    <source>
        <dbReference type="NCBIfam" id="TIGR01882"/>
    </source>
</evidence>
<dbReference type="InterPro" id="IPR036264">
    <property type="entry name" value="Bact_exopeptidase_dim_dom"/>
</dbReference>
<dbReference type="OrthoDB" id="9804934at2"/>
<feature type="binding site" evidence="11">
    <location>
        <position position="78"/>
    </location>
    <ligand>
        <name>Zn(2+)</name>
        <dbReference type="ChEBI" id="CHEBI:29105"/>
        <label>1</label>
    </ligand>
</feature>
<keyword evidence="6" id="KW-0378">Hydrolase</keyword>
<dbReference type="InterPro" id="IPR011650">
    <property type="entry name" value="Peptidase_M20_dimer"/>
</dbReference>
<dbReference type="GO" id="GO:0008237">
    <property type="term" value="F:metallopeptidase activity"/>
    <property type="evidence" value="ECO:0007669"/>
    <property type="project" value="UniProtKB-KW"/>
</dbReference>
<gene>
    <name evidence="13" type="ORF">EDD66_104146</name>
</gene>
<evidence type="ECO:0000256" key="10">
    <source>
        <dbReference type="PIRSR" id="PIRSR037215-1"/>
    </source>
</evidence>
<dbReference type="PANTHER" id="PTHR42994">
    <property type="entry name" value="PEPTIDASE T"/>
    <property type="match status" value="1"/>
</dbReference>
<feature type="binding site" evidence="11">
    <location>
        <position position="198"/>
    </location>
    <ligand>
        <name>Zn(2+)</name>
        <dbReference type="ChEBI" id="CHEBI:29105"/>
        <label>1</label>
    </ligand>
</feature>
<keyword evidence="4" id="KW-0645">Protease</keyword>
<reference evidence="13 14" key="1">
    <citation type="submission" date="2018-11" db="EMBL/GenBank/DDBJ databases">
        <title>Genomic Encyclopedia of Type Strains, Phase IV (KMG-IV): sequencing the most valuable type-strain genomes for metagenomic binning, comparative biology and taxonomic classification.</title>
        <authorList>
            <person name="Goeker M."/>
        </authorList>
    </citation>
    <scope>NUCLEOTIDE SEQUENCE [LARGE SCALE GENOMIC DNA]</scope>
    <source>
        <strain evidence="13 14">DSM 26537</strain>
    </source>
</reference>
<evidence type="ECO:0000256" key="1">
    <source>
        <dbReference type="ARBA" id="ARBA00000870"/>
    </source>
</evidence>
<dbReference type="CDD" id="cd03892">
    <property type="entry name" value="M20_peptT"/>
    <property type="match status" value="1"/>
</dbReference>
<dbReference type="InterPro" id="IPR001261">
    <property type="entry name" value="ArgE/DapE_CS"/>
</dbReference>
<sequence>MKVEERFLKYVTYHTTSDEESATVPSTSNQKILGEVLVNEMKELGISDVRMDENGYIYGAIPASEGRENDPVIGFIAHMDTAPSMIGENIKPKIIKDYQGGDIVLNKEKNIIMKADEFLHLNQYIGQDIIVTDGTTLLGADDKAGIAEILTFAEYILEHKEFSHGKIAIGFTPDEEIGRGADHFNVQAFGAEYAYTVDGGQIGEIEYENFNAAGAKVKIHGVNIHPGEAKNKMKNSILIGMEFHQMLPFNENPAYTEGYEGFQHLSHFEGDEENSILDYIIRDHDMGKFEQKKTRFIKIAEYLNDKYGEGTIELIIKDSYYNMRKQIEPHMHIVEKAREAMLKAGVEPIVVPIRGGTDGSRLSYMGLPCPNLSTGGHNFHGRYEYIPVQSMEKMVLVLKEIILAK</sequence>
<evidence type="ECO:0000313" key="14">
    <source>
        <dbReference type="Proteomes" id="UP000273083"/>
    </source>
</evidence>
<dbReference type="SUPFAM" id="SSF55031">
    <property type="entry name" value="Bacterial exopeptidase dimerisation domain"/>
    <property type="match status" value="1"/>
</dbReference>
<keyword evidence="14" id="KW-1185">Reference proteome</keyword>
<dbReference type="SUPFAM" id="SSF53187">
    <property type="entry name" value="Zn-dependent exopeptidases"/>
    <property type="match status" value="1"/>
</dbReference>
<dbReference type="InterPro" id="IPR002933">
    <property type="entry name" value="Peptidase_M20"/>
</dbReference>
<comment type="similarity">
    <text evidence="2">Belongs to the peptidase M20B family.</text>
</comment>
<dbReference type="RefSeq" id="WP_123609061.1">
    <property type="nucleotide sequence ID" value="NZ_RJVG01000004.1"/>
</dbReference>
<dbReference type="PROSITE" id="PS00758">
    <property type="entry name" value="ARGE_DAPE_CPG2_1"/>
    <property type="match status" value="1"/>
</dbReference>
<dbReference type="Pfam" id="PF01546">
    <property type="entry name" value="Peptidase_M20"/>
    <property type="match status" value="1"/>
</dbReference>
<name>A0A3N1XPE0_9FIRM</name>
<evidence type="ECO:0000259" key="12">
    <source>
        <dbReference type="Pfam" id="PF07687"/>
    </source>
</evidence>
<dbReference type="Gene3D" id="3.40.630.10">
    <property type="entry name" value="Zn peptidases"/>
    <property type="match status" value="1"/>
</dbReference>
<organism evidence="13 14">
    <name type="scientific">Mobilisporobacter senegalensis</name>
    <dbReference type="NCBI Taxonomy" id="1329262"/>
    <lineage>
        <taxon>Bacteria</taxon>
        <taxon>Bacillati</taxon>
        <taxon>Bacillota</taxon>
        <taxon>Clostridia</taxon>
        <taxon>Lachnospirales</taxon>
        <taxon>Lachnospiraceae</taxon>
        <taxon>Mobilisporobacter</taxon>
    </lineage>
</organism>
<dbReference type="NCBIfam" id="TIGR01882">
    <property type="entry name" value="peptidase-T"/>
    <property type="match status" value="1"/>
</dbReference>
<keyword evidence="5 11" id="KW-0479">Metal-binding</keyword>
<comment type="cofactor">
    <cofactor evidence="11">
        <name>Zn(2+)</name>
        <dbReference type="ChEBI" id="CHEBI:29105"/>
    </cofactor>
    <text evidence="11">Binds 2 Zn(2+) ions per subunit.</text>
</comment>
<dbReference type="GO" id="GO:0045148">
    <property type="term" value="F:tripeptide aminopeptidase activity"/>
    <property type="evidence" value="ECO:0007669"/>
    <property type="project" value="UniProtKB-UniRule"/>
</dbReference>
<dbReference type="NCBIfam" id="NF003976">
    <property type="entry name" value="PRK05469.1"/>
    <property type="match status" value="1"/>
</dbReference>
<dbReference type="EC" id="3.4.11.4" evidence="9"/>
<dbReference type="AlphaFoldDB" id="A0A3N1XPE0"/>